<evidence type="ECO:0000313" key="1">
    <source>
        <dbReference type="EMBL" id="KAL0906423.1"/>
    </source>
</evidence>
<dbReference type="Proteomes" id="UP001552299">
    <property type="component" value="Unassembled WGS sequence"/>
</dbReference>
<comment type="caution">
    <text evidence="1">The sequence shown here is derived from an EMBL/GenBank/DDBJ whole genome shotgun (WGS) entry which is preliminary data.</text>
</comment>
<sequence>MVGARGHRGRKSLSSHHVKKYVYGVFKCTCLKEAQSFPRKRASHRFPIPPRWRRARIGGLPVRREHRKRDFWITHFVTSTATHFLLPRKEIR</sequence>
<organism evidence="1 2">
    <name type="scientific">Dendrobium thyrsiflorum</name>
    <name type="common">Pinecone-like raceme dendrobium</name>
    <name type="synonym">Orchid</name>
    <dbReference type="NCBI Taxonomy" id="117978"/>
    <lineage>
        <taxon>Eukaryota</taxon>
        <taxon>Viridiplantae</taxon>
        <taxon>Streptophyta</taxon>
        <taxon>Embryophyta</taxon>
        <taxon>Tracheophyta</taxon>
        <taxon>Spermatophyta</taxon>
        <taxon>Magnoliopsida</taxon>
        <taxon>Liliopsida</taxon>
        <taxon>Asparagales</taxon>
        <taxon>Orchidaceae</taxon>
        <taxon>Epidendroideae</taxon>
        <taxon>Malaxideae</taxon>
        <taxon>Dendrobiinae</taxon>
        <taxon>Dendrobium</taxon>
    </lineage>
</organism>
<dbReference type="AlphaFoldDB" id="A0ABD0U3B4"/>
<name>A0ABD0U3B4_DENTH</name>
<dbReference type="EMBL" id="JANQDX010000018">
    <property type="protein sequence ID" value="KAL0906423.1"/>
    <property type="molecule type" value="Genomic_DNA"/>
</dbReference>
<accession>A0ABD0U3B4</accession>
<reference evidence="1 2" key="1">
    <citation type="journal article" date="2024" name="Plant Biotechnol. J.">
        <title>Dendrobium thyrsiflorum genome and its molecular insights into genes involved in important horticultural traits.</title>
        <authorList>
            <person name="Chen B."/>
            <person name="Wang J.Y."/>
            <person name="Zheng P.J."/>
            <person name="Li K.L."/>
            <person name="Liang Y.M."/>
            <person name="Chen X.F."/>
            <person name="Zhang C."/>
            <person name="Zhao X."/>
            <person name="He X."/>
            <person name="Zhang G.Q."/>
            <person name="Liu Z.J."/>
            <person name="Xu Q."/>
        </authorList>
    </citation>
    <scope>NUCLEOTIDE SEQUENCE [LARGE SCALE GENOMIC DNA]</scope>
    <source>
        <strain evidence="1">GZMU011</strain>
    </source>
</reference>
<protein>
    <submittedName>
        <fullName evidence="1">Uncharacterized protein</fullName>
    </submittedName>
</protein>
<gene>
    <name evidence="1" type="ORF">M5K25_024917</name>
</gene>
<feature type="non-terminal residue" evidence="1">
    <location>
        <position position="92"/>
    </location>
</feature>
<keyword evidence="2" id="KW-1185">Reference proteome</keyword>
<proteinExistence type="predicted"/>
<evidence type="ECO:0000313" key="2">
    <source>
        <dbReference type="Proteomes" id="UP001552299"/>
    </source>
</evidence>